<proteinExistence type="predicted"/>
<reference evidence="2" key="1">
    <citation type="submission" date="2021-01" db="EMBL/GenBank/DDBJ databases">
        <title>Adiantum capillus-veneris genome.</title>
        <authorList>
            <person name="Fang Y."/>
            <person name="Liao Q."/>
        </authorList>
    </citation>
    <scope>NUCLEOTIDE SEQUENCE</scope>
    <source>
        <strain evidence="2">H3</strain>
        <tissue evidence="2">Leaf</tissue>
    </source>
</reference>
<comment type="caution">
    <text evidence="2">The sequence shown here is derived from an EMBL/GenBank/DDBJ whole genome shotgun (WGS) entry which is preliminary data.</text>
</comment>
<sequence>MGEGIATEIEGTERESSCAAGEITARSEGAGSASTQTGAIAGEWAAMRFSEEAGVGERGDVDKEEVLEP</sequence>
<feature type="region of interest" description="Disordered" evidence="1">
    <location>
        <begin position="1"/>
        <end position="20"/>
    </location>
</feature>
<accession>A0A9D4ZQV4</accession>
<dbReference type="Proteomes" id="UP000886520">
    <property type="component" value="Chromosome 2"/>
</dbReference>
<evidence type="ECO:0000313" key="3">
    <source>
        <dbReference type="Proteomes" id="UP000886520"/>
    </source>
</evidence>
<evidence type="ECO:0000313" key="2">
    <source>
        <dbReference type="EMBL" id="KAI5082327.1"/>
    </source>
</evidence>
<organism evidence="2 3">
    <name type="scientific">Adiantum capillus-veneris</name>
    <name type="common">Maidenhair fern</name>
    <dbReference type="NCBI Taxonomy" id="13818"/>
    <lineage>
        <taxon>Eukaryota</taxon>
        <taxon>Viridiplantae</taxon>
        <taxon>Streptophyta</taxon>
        <taxon>Embryophyta</taxon>
        <taxon>Tracheophyta</taxon>
        <taxon>Polypodiopsida</taxon>
        <taxon>Polypodiidae</taxon>
        <taxon>Polypodiales</taxon>
        <taxon>Pteridineae</taxon>
        <taxon>Pteridaceae</taxon>
        <taxon>Vittarioideae</taxon>
        <taxon>Adiantum</taxon>
    </lineage>
</organism>
<gene>
    <name evidence="2" type="ORF">GOP47_0002070</name>
</gene>
<protein>
    <submittedName>
        <fullName evidence="2">Uncharacterized protein</fullName>
    </submittedName>
</protein>
<name>A0A9D4ZQV4_ADICA</name>
<dbReference type="AlphaFoldDB" id="A0A9D4ZQV4"/>
<keyword evidence="3" id="KW-1185">Reference proteome</keyword>
<dbReference type="EMBL" id="JABFUD020000003">
    <property type="protein sequence ID" value="KAI5082327.1"/>
    <property type="molecule type" value="Genomic_DNA"/>
</dbReference>
<evidence type="ECO:0000256" key="1">
    <source>
        <dbReference type="SAM" id="MobiDB-lite"/>
    </source>
</evidence>